<dbReference type="EMBL" id="JAAXOO010000004">
    <property type="protein sequence ID" value="NKY34960.1"/>
    <property type="molecule type" value="Genomic_DNA"/>
</dbReference>
<accession>A0A846XJX8</accession>
<evidence type="ECO:0000256" key="1">
    <source>
        <dbReference type="SAM" id="SignalP"/>
    </source>
</evidence>
<dbReference type="InterPro" id="IPR041013">
    <property type="entry name" value="AOC-like"/>
</dbReference>
<dbReference type="Gene3D" id="2.40.480.10">
    <property type="entry name" value="Allene oxide cyclase-like"/>
    <property type="match status" value="1"/>
</dbReference>
<sequence>MFYAKSPVGARLAAVAGVLLVGGGLSACGADDGSEDGSAPRVEIIEAVALTDQLAALDLDKPGPSLGDTVVYSGSIQQDGRRIGHGGGSCQTIYIEGDEITMQCVLTAQMERGSLTMQAVWLEGASPLDLAITGGTGAYRSATGTARFWDINTPDERMRAEVVLPEE</sequence>
<feature type="signal peptide" evidence="1">
    <location>
        <begin position="1"/>
        <end position="27"/>
    </location>
</feature>
<feature type="domain" description="Allene oxide cyclase barrel-like" evidence="2">
    <location>
        <begin position="55"/>
        <end position="164"/>
    </location>
</feature>
<gene>
    <name evidence="3" type="ORF">HGA13_18055</name>
</gene>
<reference evidence="3 4" key="1">
    <citation type="submission" date="2020-04" db="EMBL/GenBank/DDBJ databases">
        <title>MicrobeNet Type strains.</title>
        <authorList>
            <person name="Nicholson A.C."/>
        </authorList>
    </citation>
    <scope>NUCLEOTIDE SEQUENCE [LARGE SCALE GENOMIC DNA]</scope>
    <source>
        <strain evidence="3 4">DSM 45078</strain>
    </source>
</reference>
<dbReference type="Pfam" id="PF18678">
    <property type="entry name" value="AOC_like"/>
    <property type="match status" value="1"/>
</dbReference>
<dbReference type="GO" id="GO:0017000">
    <property type="term" value="P:antibiotic biosynthetic process"/>
    <property type="evidence" value="ECO:0007669"/>
    <property type="project" value="InterPro"/>
</dbReference>
<dbReference type="RefSeq" id="WP_068043602.1">
    <property type="nucleotide sequence ID" value="NZ_JAAXOO010000004.1"/>
</dbReference>
<name>A0A846XJX8_9NOCA</name>
<dbReference type="SUPFAM" id="SSF141493">
    <property type="entry name" value="Allene oxide cyclase-like"/>
    <property type="match status" value="1"/>
</dbReference>
<feature type="chain" id="PRO_5039672968" evidence="1">
    <location>
        <begin position="28"/>
        <end position="167"/>
    </location>
</feature>
<evidence type="ECO:0000313" key="4">
    <source>
        <dbReference type="Proteomes" id="UP000565715"/>
    </source>
</evidence>
<organism evidence="3 4">
    <name type="scientific">Nocardia speluncae</name>
    <dbReference type="NCBI Taxonomy" id="419477"/>
    <lineage>
        <taxon>Bacteria</taxon>
        <taxon>Bacillati</taxon>
        <taxon>Actinomycetota</taxon>
        <taxon>Actinomycetes</taxon>
        <taxon>Mycobacteriales</taxon>
        <taxon>Nocardiaceae</taxon>
        <taxon>Nocardia</taxon>
    </lineage>
</organism>
<dbReference type="GO" id="GO:0046423">
    <property type="term" value="F:allene-oxide cyclase activity"/>
    <property type="evidence" value="ECO:0007669"/>
    <property type="project" value="InterPro"/>
</dbReference>
<evidence type="ECO:0000313" key="3">
    <source>
        <dbReference type="EMBL" id="NKY34960.1"/>
    </source>
</evidence>
<dbReference type="AlphaFoldDB" id="A0A846XJX8"/>
<dbReference type="PROSITE" id="PS51257">
    <property type="entry name" value="PROKAR_LIPOPROTEIN"/>
    <property type="match status" value="1"/>
</dbReference>
<comment type="caution">
    <text evidence="3">The sequence shown here is derived from an EMBL/GenBank/DDBJ whole genome shotgun (WGS) entry which is preliminary data.</text>
</comment>
<dbReference type="InterPro" id="IPR044859">
    <property type="entry name" value="Allene_oxi_cyc_Dirigent"/>
</dbReference>
<dbReference type="Proteomes" id="UP000565715">
    <property type="component" value="Unassembled WGS sequence"/>
</dbReference>
<protein>
    <submittedName>
        <fullName evidence="3">Dirigent protein</fullName>
    </submittedName>
</protein>
<evidence type="ECO:0000259" key="2">
    <source>
        <dbReference type="Pfam" id="PF18678"/>
    </source>
</evidence>
<dbReference type="GO" id="GO:0009695">
    <property type="term" value="P:jasmonic acid biosynthetic process"/>
    <property type="evidence" value="ECO:0007669"/>
    <property type="project" value="InterPro"/>
</dbReference>
<proteinExistence type="predicted"/>
<dbReference type="InterPro" id="IPR034871">
    <property type="entry name" value="Allene_oxi_cyc_sf"/>
</dbReference>
<keyword evidence="4" id="KW-1185">Reference proteome</keyword>
<keyword evidence="1" id="KW-0732">Signal</keyword>